<accession>A0ABT0GMA8</accession>
<feature type="transmembrane region" description="Helical" evidence="1">
    <location>
        <begin position="99"/>
        <end position="118"/>
    </location>
</feature>
<keyword evidence="1" id="KW-0812">Transmembrane</keyword>
<organism evidence="2 3">
    <name type="scientific">Pseudomarimonas salicorniae</name>
    <dbReference type="NCBI Taxonomy" id="2933270"/>
    <lineage>
        <taxon>Bacteria</taxon>
        <taxon>Pseudomonadati</taxon>
        <taxon>Pseudomonadota</taxon>
        <taxon>Gammaproteobacteria</taxon>
        <taxon>Lysobacterales</taxon>
        <taxon>Lysobacteraceae</taxon>
        <taxon>Pseudomarimonas</taxon>
    </lineage>
</organism>
<name>A0ABT0GMA8_9GAMM</name>
<feature type="transmembrane region" description="Helical" evidence="1">
    <location>
        <begin position="155"/>
        <end position="175"/>
    </location>
</feature>
<keyword evidence="1" id="KW-1133">Transmembrane helix</keyword>
<evidence type="ECO:0000313" key="3">
    <source>
        <dbReference type="Proteomes" id="UP001431449"/>
    </source>
</evidence>
<feature type="transmembrane region" description="Helical" evidence="1">
    <location>
        <begin position="125"/>
        <end position="149"/>
    </location>
</feature>
<evidence type="ECO:0000256" key="1">
    <source>
        <dbReference type="SAM" id="Phobius"/>
    </source>
</evidence>
<feature type="transmembrane region" description="Helical" evidence="1">
    <location>
        <begin position="196"/>
        <end position="217"/>
    </location>
</feature>
<keyword evidence="3" id="KW-1185">Reference proteome</keyword>
<comment type="caution">
    <text evidence="2">The sequence shown here is derived from an EMBL/GenBank/DDBJ whole genome shotgun (WGS) entry which is preliminary data.</text>
</comment>
<keyword evidence="1" id="KW-0472">Membrane</keyword>
<sequence>MKLNLPVVRLLIQKDWQLFQKQLALFVLGGIVALALIGLARPWSFYLGSLLLIVVVVAAACFSISTALVDERKQQTLAFVMSLPVAPIDFTAAKLGANLLTFGVPFAVLLTGTLACILQTPLPNGLVVLACLLFAYVLFAYSLSLAVAMSVESEGWNIFTMIVSMVMINPFLMGLSQIEAISGGGYREAVVSWSPAALGILFGLLAATLVIFVATAWHHARKPAFY</sequence>
<evidence type="ECO:0000313" key="2">
    <source>
        <dbReference type="EMBL" id="MCK7595349.1"/>
    </source>
</evidence>
<dbReference type="EMBL" id="JALNMH010000016">
    <property type="protein sequence ID" value="MCK7595349.1"/>
    <property type="molecule type" value="Genomic_DNA"/>
</dbReference>
<feature type="transmembrane region" description="Helical" evidence="1">
    <location>
        <begin position="46"/>
        <end position="69"/>
    </location>
</feature>
<reference evidence="2" key="1">
    <citation type="submission" date="2022-04" db="EMBL/GenBank/DDBJ databases">
        <title>Lysobacter sp. CAU 1642 isolated from sea sand.</title>
        <authorList>
            <person name="Kim W."/>
        </authorList>
    </citation>
    <scope>NUCLEOTIDE SEQUENCE</scope>
    <source>
        <strain evidence="2">CAU 1642</strain>
    </source>
</reference>
<dbReference type="RefSeq" id="WP_248211226.1">
    <property type="nucleotide sequence ID" value="NZ_JALNMH010000016.1"/>
</dbReference>
<proteinExistence type="predicted"/>
<feature type="transmembrane region" description="Helical" evidence="1">
    <location>
        <begin position="23"/>
        <end position="40"/>
    </location>
</feature>
<gene>
    <name evidence="2" type="ORF">M0G41_16945</name>
</gene>
<evidence type="ECO:0008006" key="4">
    <source>
        <dbReference type="Google" id="ProtNLM"/>
    </source>
</evidence>
<protein>
    <recommendedName>
        <fullName evidence="4">ABC-2 family transporter protein</fullName>
    </recommendedName>
</protein>
<dbReference type="Proteomes" id="UP001431449">
    <property type="component" value="Unassembled WGS sequence"/>
</dbReference>